<dbReference type="PANTHER" id="PTHR31151:SF0">
    <property type="entry name" value="PROLINE-TRNA LIGASE (DUF1680)"/>
    <property type="match status" value="1"/>
</dbReference>
<dbReference type="Proteomes" id="UP000540989">
    <property type="component" value="Unassembled WGS sequence"/>
</dbReference>
<evidence type="ECO:0008006" key="6">
    <source>
        <dbReference type="Google" id="ProtNLM"/>
    </source>
</evidence>
<dbReference type="Pfam" id="PF20736">
    <property type="entry name" value="Glyco_hydro127M"/>
    <property type="match status" value="1"/>
</dbReference>
<feature type="domain" description="Non-reducing end beta-L-arabinofuranosidase-like GH127 middle" evidence="3">
    <location>
        <begin position="441"/>
        <end position="534"/>
    </location>
</feature>
<dbReference type="InterPro" id="IPR049046">
    <property type="entry name" value="Beta-AFase-like_GH127_middle"/>
</dbReference>
<evidence type="ECO:0000313" key="4">
    <source>
        <dbReference type="EMBL" id="MBB5057812.1"/>
    </source>
</evidence>
<keyword evidence="1" id="KW-0732">Signal</keyword>
<dbReference type="Pfam" id="PF07944">
    <property type="entry name" value="Beta-AFase-like_GH127_cat"/>
    <property type="match status" value="1"/>
</dbReference>
<feature type="chain" id="PRO_5030763165" description="Beta-L-arabinofuranosidase (Glycosyl hydrolase family 127)" evidence="1">
    <location>
        <begin position="24"/>
        <end position="676"/>
    </location>
</feature>
<gene>
    <name evidence="4" type="ORF">HDF16_002518</name>
</gene>
<evidence type="ECO:0000259" key="2">
    <source>
        <dbReference type="Pfam" id="PF07944"/>
    </source>
</evidence>
<evidence type="ECO:0000259" key="3">
    <source>
        <dbReference type="Pfam" id="PF20736"/>
    </source>
</evidence>
<keyword evidence="5" id="KW-1185">Reference proteome</keyword>
<feature type="signal peptide" evidence="1">
    <location>
        <begin position="1"/>
        <end position="23"/>
    </location>
</feature>
<protein>
    <recommendedName>
        <fullName evidence="6">Beta-L-arabinofuranosidase (Glycosyl hydrolase family 127)</fullName>
    </recommendedName>
</protein>
<evidence type="ECO:0000256" key="1">
    <source>
        <dbReference type="SAM" id="SignalP"/>
    </source>
</evidence>
<dbReference type="SUPFAM" id="SSF48208">
    <property type="entry name" value="Six-hairpin glycosidases"/>
    <property type="match status" value="1"/>
</dbReference>
<dbReference type="PANTHER" id="PTHR31151">
    <property type="entry name" value="PROLINE-TRNA LIGASE (DUF1680)"/>
    <property type="match status" value="1"/>
</dbReference>
<dbReference type="InterPro" id="IPR008928">
    <property type="entry name" value="6-hairpin_glycosidase_sf"/>
</dbReference>
<comment type="caution">
    <text evidence="4">The sequence shown here is derived from an EMBL/GenBank/DDBJ whole genome shotgun (WGS) entry which is preliminary data.</text>
</comment>
<dbReference type="PROSITE" id="PS51318">
    <property type="entry name" value="TAT"/>
    <property type="match status" value="1"/>
</dbReference>
<dbReference type="EMBL" id="JACHIP010000003">
    <property type="protein sequence ID" value="MBB5057812.1"/>
    <property type="molecule type" value="Genomic_DNA"/>
</dbReference>
<dbReference type="RefSeq" id="WP_184216950.1">
    <property type="nucleotide sequence ID" value="NZ_JACHIP010000003.1"/>
</dbReference>
<reference evidence="4 5" key="1">
    <citation type="submission" date="2020-08" db="EMBL/GenBank/DDBJ databases">
        <title>Genomic Encyclopedia of Type Strains, Phase IV (KMG-V): Genome sequencing to study the core and pangenomes of soil and plant-associated prokaryotes.</title>
        <authorList>
            <person name="Whitman W."/>
        </authorList>
    </citation>
    <scope>NUCLEOTIDE SEQUENCE [LARGE SCALE GENOMIC DNA]</scope>
    <source>
        <strain evidence="4 5">M8UP14</strain>
    </source>
</reference>
<organism evidence="4 5">
    <name type="scientific">Granulicella aggregans</name>
    <dbReference type="NCBI Taxonomy" id="474949"/>
    <lineage>
        <taxon>Bacteria</taxon>
        <taxon>Pseudomonadati</taxon>
        <taxon>Acidobacteriota</taxon>
        <taxon>Terriglobia</taxon>
        <taxon>Terriglobales</taxon>
        <taxon>Acidobacteriaceae</taxon>
        <taxon>Granulicella</taxon>
    </lineage>
</organism>
<sequence length="676" mass="74486">MISSRRRFLKTSAAIAASSSATMSGISAVAGTIKSNSPQREVVANKAPLAASSFYPLPMGSIIPRGWLRRQLQIQADGLGGHLDEIWADVGPNSGWLGGTGESWERGPYFVDGLLPLAHQLDDAKLKAKAQRFIEWTLTHQQANGMIGPASNDDWWPRMVMLKVLTQYEEATGDPRVVPFMARYFRYQLETLPARPLRDWGKFRWQDNALSVIWLYNRTGDQSLLQLAKLLHEQGHDWQAQFADFKYTEPVTPERIHLDEKNGLGDTALSTHGVNNGQALKAAPVWSLLTGKEEDRKGMQQMLSALDKYHGLPNGMFSCDEHFAGRNPSQGSELCTVVEAMYSLEVGMSILGDAALGDRLEQLAFNALPGAFTDDMWAHQYNQEPNQVEVSLHRKPWTTDGPESNIYGLEPNFGCCTANFHQGWPKFTSSLWMASADGGLVAAAYSPCEVKTVIQSVPVHLVEETQYPFRETIHLTVNPAKPVTFPLKLRIPTWATSHEVAVNGKKIESSVVDGFVRIDREWHTGDAVELHMPMEARVVPGFNQSVSVHRGPLVFSYAIGGSWLKLAERGKASDWQVYPTTAWNYALDVSEEAAKSLKVEELPIGDAPFSLKGAPVRIVVRAHKVPSWRAEDGVAASVPSSPVATMGAPETIALYPYAAGKLRITAFPVKGETAKS</sequence>
<dbReference type="InterPro" id="IPR012878">
    <property type="entry name" value="Beta-AFase-like_GH127_cat"/>
</dbReference>
<feature type="domain" description="Non-reducing end beta-L-arabinofuranosidase-like GH127 catalytic" evidence="2">
    <location>
        <begin position="119"/>
        <end position="428"/>
    </location>
</feature>
<dbReference type="InterPro" id="IPR006311">
    <property type="entry name" value="TAT_signal"/>
</dbReference>
<dbReference type="AlphaFoldDB" id="A0A7W8E3Q2"/>
<accession>A0A7W8E3Q2</accession>
<evidence type="ECO:0000313" key="5">
    <source>
        <dbReference type="Proteomes" id="UP000540989"/>
    </source>
</evidence>
<dbReference type="GO" id="GO:0005975">
    <property type="term" value="P:carbohydrate metabolic process"/>
    <property type="evidence" value="ECO:0007669"/>
    <property type="project" value="InterPro"/>
</dbReference>
<proteinExistence type="predicted"/>
<name>A0A7W8E3Q2_9BACT</name>